<reference evidence="8 9" key="1">
    <citation type="submission" date="2023-10" db="EMBL/GenBank/DDBJ databases">
        <title>Phytobacter spp. The emergence of a new genus of hospital-origin enterobacteria encoding carbapenemases in Argentina.</title>
        <authorList>
            <person name="Vay C."/>
            <person name="Almuzara M."/>
            <person name="Traglia G.M."/>
            <person name="Campos J."/>
        </authorList>
    </citation>
    <scope>NUCLEOTIDE SEQUENCE [LARGE SCALE GENOMIC DNA]</scope>
    <source>
        <strain evidence="8 9">CVMA36</strain>
    </source>
</reference>
<dbReference type="EMBL" id="JAWJAC010000003">
    <property type="protein sequence ID" value="MDV2861768.1"/>
    <property type="molecule type" value="Genomic_DNA"/>
</dbReference>
<dbReference type="InterPro" id="IPR016148">
    <property type="entry name" value="Pili_assmbl_chaperone_C"/>
</dbReference>
<comment type="caution">
    <text evidence="8">The sequence shown here is derived from an EMBL/GenBank/DDBJ whole genome shotgun (WGS) entry which is preliminary data.</text>
</comment>
<dbReference type="InterPro" id="IPR001829">
    <property type="entry name" value="Pili_assmbl_chaperone_bac"/>
</dbReference>
<evidence type="ECO:0000259" key="6">
    <source>
        <dbReference type="Pfam" id="PF00345"/>
    </source>
</evidence>
<dbReference type="Proteomes" id="UP001286589">
    <property type="component" value="Unassembled WGS sequence"/>
</dbReference>
<sequence length="246" mass="27500">MPEMDILLRILFISLLFFSPLALSGIEIDRTRMVYPAAKKEMSLVVTNNATAPRLIQAWIDDGNPNADISAASFPFMIVPPISRLAPGNGQRLRVLFLGPALPQDRESVFWINILELQPKPSAKKQEVYDNVRFSIRSRLKLFYRPEGLPGSPQEAATALRWRLAPFKEGYALECENPSAFNISFNDIRLHGKANPQDESIRGMCPAKGKKSFAVPFELHAGGGKITVTIINDYGGFEQRDTFYSV</sequence>
<feature type="domain" description="Pili assembly chaperone N-terminal" evidence="6">
    <location>
        <begin position="25"/>
        <end position="149"/>
    </location>
</feature>
<comment type="similarity">
    <text evidence="2">Belongs to the periplasmic pilus chaperone family.</text>
</comment>
<name>A0AB35RIE2_9ENTR</name>
<accession>A0AB35RIE2</accession>
<dbReference type="AlphaFoldDB" id="A0AB35RIE2"/>
<gene>
    <name evidence="8" type="ORF">R0H02_04725</name>
</gene>
<dbReference type="SUPFAM" id="SSF49584">
    <property type="entry name" value="Periplasmic chaperone C-domain"/>
    <property type="match status" value="1"/>
</dbReference>
<dbReference type="GO" id="GO:0030288">
    <property type="term" value="C:outer membrane-bounded periplasmic space"/>
    <property type="evidence" value="ECO:0007669"/>
    <property type="project" value="InterPro"/>
</dbReference>
<evidence type="ECO:0000256" key="3">
    <source>
        <dbReference type="ARBA" id="ARBA00022729"/>
    </source>
</evidence>
<dbReference type="Gene3D" id="2.60.40.10">
    <property type="entry name" value="Immunoglobulins"/>
    <property type="match status" value="2"/>
</dbReference>
<dbReference type="InterPro" id="IPR036316">
    <property type="entry name" value="Pili_assmbl_chap_C_dom_sf"/>
</dbReference>
<evidence type="ECO:0000256" key="4">
    <source>
        <dbReference type="ARBA" id="ARBA00022764"/>
    </source>
</evidence>
<keyword evidence="4" id="KW-0574">Periplasm</keyword>
<dbReference type="InterPro" id="IPR050643">
    <property type="entry name" value="Periplasmic_pilus_chap"/>
</dbReference>
<protein>
    <submittedName>
        <fullName evidence="8">Fimbria/pilus periplasmic chaperone</fullName>
    </submittedName>
</protein>
<dbReference type="PANTHER" id="PTHR30251">
    <property type="entry name" value="PILUS ASSEMBLY CHAPERONE"/>
    <property type="match status" value="1"/>
</dbReference>
<dbReference type="Pfam" id="PF00345">
    <property type="entry name" value="PapD_N"/>
    <property type="match status" value="1"/>
</dbReference>
<dbReference type="InterPro" id="IPR008962">
    <property type="entry name" value="PapD-like_sf"/>
</dbReference>
<comment type="subcellular location">
    <subcellularLocation>
        <location evidence="1">Periplasm</location>
    </subcellularLocation>
</comment>
<feature type="domain" description="Pili assembly chaperone C-terminal" evidence="7">
    <location>
        <begin position="176"/>
        <end position="237"/>
    </location>
</feature>
<dbReference type="SUPFAM" id="SSF49354">
    <property type="entry name" value="PapD-like"/>
    <property type="match status" value="1"/>
</dbReference>
<dbReference type="GO" id="GO:0071555">
    <property type="term" value="P:cell wall organization"/>
    <property type="evidence" value="ECO:0007669"/>
    <property type="project" value="InterPro"/>
</dbReference>
<evidence type="ECO:0000256" key="5">
    <source>
        <dbReference type="ARBA" id="ARBA00023186"/>
    </source>
</evidence>
<evidence type="ECO:0000259" key="7">
    <source>
        <dbReference type="Pfam" id="PF02753"/>
    </source>
</evidence>
<evidence type="ECO:0000256" key="1">
    <source>
        <dbReference type="ARBA" id="ARBA00004418"/>
    </source>
</evidence>
<dbReference type="InterPro" id="IPR016147">
    <property type="entry name" value="Pili_assmbl_chaperone_N"/>
</dbReference>
<keyword evidence="3" id="KW-0732">Signal</keyword>
<dbReference type="RefSeq" id="WP_309295220.1">
    <property type="nucleotide sequence ID" value="NZ_JAWJAC010000003.1"/>
</dbReference>
<dbReference type="Pfam" id="PF02753">
    <property type="entry name" value="PapD_C"/>
    <property type="match status" value="1"/>
</dbReference>
<dbReference type="InterPro" id="IPR013783">
    <property type="entry name" value="Ig-like_fold"/>
</dbReference>
<dbReference type="PANTHER" id="PTHR30251:SF2">
    <property type="entry name" value="FIMBRIAL CHAPERONE YADV-RELATED"/>
    <property type="match status" value="1"/>
</dbReference>
<dbReference type="PRINTS" id="PR00969">
    <property type="entry name" value="CHAPERONPILI"/>
</dbReference>
<evidence type="ECO:0000313" key="9">
    <source>
        <dbReference type="Proteomes" id="UP001286589"/>
    </source>
</evidence>
<proteinExistence type="inferred from homology"/>
<keyword evidence="9" id="KW-1185">Reference proteome</keyword>
<keyword evidence="5" id="KW-0143">Chaperone</keyword>
<evidence type="ECO:0000313" key="8">
    <source>
        <dbReference type="EMBL" id="MDV2861768.1"/>
    </source>
</evidence>
<evidence type="ECO:0000256" key="2">
    <source>
        <dbReference type="ARBA" id="ARBA00007399"/>
    </source>
</evidence>
<organism evidence="8 9">
    <name type="scientific">Phytobacter ursingii</name>
    <dbReference type="NCBI Taxonomy" id="1972431"/>
    <lineage>
        <taxon>Bacteria</taxon>
        <taxon>Pseudomonadati</taxon>
        <taxon>Pseudomonadota</taxon>
        <taxon>Gammaproteobacteria</taxon>
        <taxon>Enterobacterales</taxon>
        <taxon>Enterobacteriaceae</taxon>
        <taxon>Phytobacter</taxon>
    </lineage>
</organism>